<proteinExistence type="inferred from homology"/>
<evidence type="ECO:0000256" key="4">
    <source>
        <dbReference type="ARBA" id="ARBA00022694"/>
    </source>
</evidence>
<feature type="region of interest" description="Disordered" evidence="8">
    <location>
        <begin position="126"/>
        <end position="148"/>
    </location>
</feature>
<evidence type="ECO:0000313" key="9">
    <source>
        <dbReference type="EMBL" id="KAK7738425.1"/>
    </source>
</evidence>
<dbReference type="InterPro" id="IPR036322">
    <property type="entry name" value="WD40_repeat_dom_sf"/>
</dbReference>
<dbReference type="Pfam" id="PF00400">
    <property type="entry name" value="WD40"/>
    <property type="match status" value="2"/>
</dbReference>
<dbReference type="InterPro" id="IPR011047">
    <property type="entry name" value="Quinoprotein_ADH-like_sf"/>
</dbReference>
<dbReference type="SUPFAM" id="SSF69322">
    <property type="entry name" value="Tricorn protease domain 2"/>
    <property type="match status" value="1"/>
</dbReference>
<keyword evidence="10" id="KW-1185">Reference proteome</keyword>
<dbReference type="SUPFAM" id="SSF50978">
    <property type="entry name" value="WD40 repeat-like"/>
    <property type="match status" value="1"/>
</dbReference>
<evidence type="ECO:0000313" key="10">
    <source>
        <dbReference type="Proteomes" id="UP001320420"/>
    </source>
</evidence>
<gene>
    <name evidence="9" type="primary">WDR6</name>
    <name evidence="9" type="ORF">SLS62_011403</name>
</gene>
<evidence type="ECO:0000256" key="7">
    <source>
        <dbReference type="PROSITE-ProRule" id="PRU00221"/>
    </source>
</evidence>
<evidence type="ECO:0000256" key="6">
    <source>
        <dbReference type="ARBA" id="ARBA00038255"/>
    </source>
</evidence>
<name>A0AAN9U423_9PEZI</name>
<feature type="repeat" description="WD" evidence="7">
    <location>
        <begin position="914"/>
        <end position="942"/>
    </location>
</feature>
<feature type="compositionally biased region" description="Low complexity" evidence="8">
    <location>
        <begin position="126"/>
        <end position="145"/>
    </location>
</feature>
<dbReference type="PROSITE" id="PS50082">
    <property type="entry name" value="WD_REPEATS_2"/>
    <property type="match status" value="2"/>
</dbReference>
<dbReference type="InterPro" id="IPR019775">
    <property type="entry name" value="WD40_repeat_CS"/>
</dbReference>
<dbReference type="SUPFAM" id="SSF50998">
    <property type="entry name" value="Quinoprotein alcohol dehydrogenase-like"/>
    <property type="match status" value="1"/>
</dbReference>
<comment type="similarity">
    <text evidence="6">Belongs to the WD repeat WDR6 family.</text>
</comment>
<evidence type="ECO:0000256" key="8">
    <source>
        <dbReference type="SAM" id="MobiDB-lite"/>
    </source>
</evidence>
<keyword evidence="2" id="KW-0963">Cytoplasm</keyword>
<comment type="caution">
    <text evidence="9">The sequence shown here is derived from an EMBL/GenBank/DDBJ whole genome shotgun (WGS) entry which is preliminary data.</text>
</comment>
<feature type="repeat" description="WD" evidence="7">
    <location>
        <begin position="271"/>
        <end position="320"/>
    </location>
</feature>
<keyword evidence="5" id="KW-0677">Repeat</keyword>
<reference evidence="9 10" key="1">
    <citation type="submission" date="2024-02" db="EMBL/GenBank/DDBJ databases">
        <title>De novo assembly and annotation of 12 fungi associated with fruit tree decline syndrome in Ontario, Canada.</title>
        <authorList>
            <person name="Sulman M."/>
            <person name="Ellouze W."/>
            <person name="Ilyukhin E."/>
        </authorList>
    </citation>
    <scope>NUCLEOTIDE SEQUENCE [LARGE SCALE GENOMIC DNA]</scope>
    <source>
        <strain evidence="9 10">M11/M66-122</strain>
    </source>
</reference>
<dbReference type="InterPro" id="IPR001680">
    <property type="entry name" value="WD40_rpt"/>
</dbReference>
<dbReference type="Proteomes" id="UP001320420">
    <property type="component" value="Unassembled WGS sequence"/>
</dbReference>
<evidence type="ECO:0000256" key="2">
    <source>
        <dbReference type="ARBA" id="ARBA00022490"/>
    </source>
</evidence>
<keyword evidence="3 7" id="KW-0853">WD repeat</keyword>
<dbReference type="EMBL" id="JAKJXP020000211">
    <property type="protein sequence ID" value="KAK7738425.1"/>
    <property type="molecule type" value="Genomic_DNA"/>
</dbReference>
<evidence type="ECO:0000256" key="1">
    <source>
        <dbReference type="ARBA" id="ARBA00004496"/>
    </source>
</evidence>
<dbReference type="GO" id="GO:0005737">
    <property type="term" value="C:cytoplasm"/>
    <property type="evidence" value="ECO:0007669"/>
    <property type="project" value="UniProtKB-SubCell"/>
</dbReference>
<evidence type="ECO:0000256" key="3">
    <source>
        <dbReference type="ARBA" id="ARBA00022574"/>
    </source>
</evidence>
<dbReference type="GO" id="GO:0030488">
    <property type="term" value="P:tRNA methylation"/>
    <property type="evidence" value="ECO:0007669"/>
    <property type="project" value="TreeGrafter"/>
</dbReference>
<dbReference type="InterPro" id="IPR015943">
    <property type="entry name" value="WD40/YVTN_repeat-like_dom_sf"/>
</dbReference>
<comment type="subcellular location">
    <subcellularLocation>
        <location evidence="1">Cytoplasm</location>
    </subcellularLocation>
</comment>
<dbReference type="PROSITE" id="PS00678">
    <property type="entry name" value="WD_REPEATS_1"/>
    <property type="match status" value="1"/>
</dbReference>
<keyword evidence="4" id="KW-0819">tRNA processing</keyword>
<sequence length="1316" mass="141534">MSQEATSASSSSSSGGGGGSSHLHREHVLSPITALAVFYYRGAEDGRSQAYILAGEDTDIAIYDADAEGPHARLCCGRLPVFRAQSIHGIAVAEPNRQQQVLVWGGYSVTVVSGELIESAIKAGAGSGSSSPAAATAEATKPSSATGRWEAKAPDWILDGRISPFAGDDDRIVLLTAHNELIEARICGGGGDGDGDGYQAVRRTLTFGKIRSPSRPILFSGNLSWISSDCVLVAAGTVFGEILVWKCYLGGTGASEATTTTTTDCEVLFVFSGHEGSIFGVHMSPELQTASGETIRLLASCSDDRTIRVWDITETNSEGSRGYDARILDARQTGFGDSVQALADDDNATRCLAIAMGHLSRIWQVEFPEEQQLFRTRDTIEIYSFGEDATAQKWHLEFQSQRLDSSTRPEVLSRGYVKPVATLTHQLTSSNHSGKHIWSHAIYTKQGKHRIATGGSDGKIVLVQNSSDTQPPEKDSSQADEHALDLSSVFLSSTNRTVSLTLSELTQVCPPQQAGGKTTEDVVNSLPTLHKPKKNARENFQCYTFITENRLLVVTNFARFFVGTFAIGGGELTWTQLSLPAAMSRSPFSYCVLESSKANSLAFIGTTTGDVYYYDDNTRNNSPSLEVLTKVHGKVADIFSLSDATSPVEQRLHRFPGGQDARNPGIFRAEILITVLGGTRAVVLQLDPNLLPSGIEVTLEQGFVVTAATFFQNYILLGSRNGVICVLGRDDDGGYSPKATVQVKFDDAITSIVPLPGRRGSHQAFPRYFLATCRDGKYRIYELWETAEHTVIGLNLLHEVAPRLGSVIEGAWFCGVDNNNGDGGAGEGGNRDLMLCGFRGKNMVVWNETRQQGIASIDCGGGHRSFAHTQIRNNPAGFRFVFTKASQMHVFSQTDAPQQTLKPGGHGREIKAASASGQYVATGAEDTAIRIWEYSDSTEGRKLRCVAVLEKHATGIQTLRWCGDKYLFSSAGGEEFYVWKINRIDSDVCPLGVVCEAVFPDRTEGGDLRIMDFDVERASPPSGENGADDAAVFRISMALSNSTLQSYTYTYDDARGGGLFHLCGRRSYTGACLTQLRHLGGSTAVLAAATDGHLTIFGSIRSAFSSSSTPNCLADQDGSKVEQGYREGDEARDVVVAKLHQNSIKSLDMRRVEIEADGGGGGTVAYLLVTGGDDNALGITTILRSNVNTNTDIGSGKPLVEGATRYEVKSKAIVRSAHAAAVTGVAILRLTNGGRDAIVVSTSSDQRVKTWRLTRWQRHQTRTGSGVDFCGGGGSDLKVALLDDQYSAVADSGDLEALNEDRVVVVGVGMEVWRMP</sequence>
<evidence type="ECO:0000256" key="5">
    <source>
        <dbReference type="ARBA" id="ARBA00022737"/>
    </source>
</evidence>
<dbReference type="PROSITE" id="PS50294">
    <property type="entry name" value="WD_REPEATS_REGION"/>
    <property type="match status" value="1"/>
</dbReference>
<feature type="region of interest" description="Disordered" evidence="8">
    <location>
        <begin position="1"/>
        <end position="23"/>
    </location>
</feature>
<protein>
    <submittedName>
        <fullName evidence="9">WD repeat-containing protein 6</fullName>
    </submittedName>
</protein>
<dbReference type="Gene3D" id="2.130.10.10">
    <property type="entry name" value="YVTN repeat-like/Quinoprotein amine dehydrogenase"/>
    <property type="match status" value="3"/>
</dbReference>
<dbReference type="PANTHER" id="PTHR14344:SF3">
    <property type="entry name" value="WD REPEAT-CONTAINING PROTEIN 6"/>
    <property type="match status" value="1"/>
</dbReference>
<accession>A0AAN9U423</accession>
<dbReference type="SMART" id="SM00320">
    <property type="entry name" value="WD40"/>
    <property type="match status" value="6"/>
</dbReference>
<dbReference type="InterPro" id="IPR051973">
    <property type="entry name" value="tRNA_Anticodon_Mtase-Reg"/>
</dbReference>
<dbReference type="PANTHER" id="PTHR14344">
    <property type="entry name" value="WD REPEAT PROTEIN"/>
    <property type="match status" value="1"/>
</dbReference>
<organism evidence="9 10">
    <name type="scientific">Diatrype stigma</name>
    <dbReference type="NCBI Taxonomy" id="117547"/>
    <lineage>
        <taxon>Eukaryota</taxon>
        <taxon>Fungi</taxon>
        <taxon>Dikarya</taxon>
        <taxon>Ascomycota</taxon>
        <taxon>Pezizomycotina</taxon>
        <taxon>Sordariomycetes</taxon>
        <taxon>Xylariomycetidae</taxon>
        <taxon>Xylariales</taxon>
        <taxon>Diatrypaceae</taxon>
        <taxon>Diatrype</taxon>
    </lineage>
</organism>